<name>A0A2W4UDA6_9CYAN</name>
<proteinExistence type="predicted"/>
<dbReference type="Proteomes" id="UP000249354">
    <property type="component" value="Unassembled WGS sequence"/>
</dbReference>
<evidence type="ECO:0000313" key="2">
    <source>
        <dbReference type="Proteomes" id="UP000249354"/>
    </source>
</evidence>
<comment type="caution">
    <text evidence="1">The sequence shown here is derived from an EMBL/GenBank/DDBJ whole genome shotgun (WGS) entry which is preliminary data.</text>
</comment>
<dbReference type="AlphaFoldDB" id="A0A2W4UDA6"/>
<gene>
    <name evidence="1" type="ORF">DCF25_10210</name>
</gene>
<evidence type="ECO:0000313" key="1">
    <source>
        <dbReference type="EMBL" id="PZO18194.1"/>
    </source>
</evidence>
<dbReference type="EMBL" id="QBMC01000058">
    <property type="protein sequence ID" value="PZO18194.1"/>
    <property type="molecule type" value="Genomic_DNA"/>
</dbReference>
<reference evidence="1 2" key="2">
    <citation type="submission" date="2018-06" db="EMBL/GenBank/DDBJ databases">
        <title>Metagenomic assembly of (sub)arctic Cyanobacteria and their associated microbiome from non-axenic cultures.</title>
        <authorList>
            <person name="Baurain D."/>
        </authorList>
    </citation>
    <scope>NUCLEOTIDE SEQUENCE [LARGE SCALE GENOMIC DNA]</scope>
    <source>
        <strain evidence="1">ULC129bin1</strain>
    </source>
</reference>
<protein>
    <submittedName>
        <fullName evidence="1">Uncharacterized protein</fullName>
    </submittedName>
</protein>
<sequence>MKFVWVFTIPLGLIVLLIGGAPSMLNVEPKPKPESVILNSESSYSWKAREYARLDMRKEALETCAAIEHEFENGDVDFCLRDVYEILGDIDGQIEIKERTLKEKRAAGDNTELVESNLNYLKEKRDRKR</sequence>
<accession>A0A2W4UDA6</accession>
<reference evidence="2" key="1">
    <citation type="submission" date="2018-04" db="EMBL/GenBank/DDBJ databases">
        <authorList>
            <person name="Cornet L."/>
        </authorList>
    </citation>
    <scope>NUCLEOTIDE SEQUENCE [LARGE SCALE GENOMIC DNA]</scope>
</reference>
<organism evidence="1 2">
    <name type="scientific">Leptolyngbya foveolarum</name>
    <dbReference type="NCBI Taxonomy" id="47253"/>
    <lineage>
        <taxon>Bacteria</taxon>
        <taxon>Bacillati</taxon>
        <taxon>Cyanobacteriota</taxon>
        <taxon>Cyanophyceae</taxon>
        <taxon>Leptolyngbyales</taxon>
        <taxon>Leptolyngbyaceae</taxon>
        <taxon>Leptolyngbya group</taxon>
        <taxon>Leptolyngbya</taxon>
    </lineage>
</organism>